<dbReference type="EC" id="2.4.2.19" evidence="5"/>
<feature type="domain" description="Quinolinate phosphoribosyl transferase N-terminal" evidence="14">
    <location>
        <begin position="28"/>
        <end position="115"/>
    </location>
</feature>
<evidence type="ECO:0000256" key="8">
    <source>
        <dbReference type="ARBA" id="ARBA00022679"/>
    </source>
</evidence>
<proteinExistence type="inferred from homology"/>
<evidence type="ECO:0000256" key="6">
    <source>
        <dbReference type="ARBA" id="ARBA00022642"/>
    </source>
</evidence>
<comment type="similarity">
    <text evidence="3 12">Belongs to the NadC/ModD family.</text>
</comment>
<reference evidence="15 16" key="1">
    <citation type="journal article" date="2015" name="Genome Announc.">
        <title>Draft Genome Sequence of Filamentous Marine Cyanobacterium Lyngbya confervoides Strain BDU141951.</title>
        <authorList>
            <person name="Chandrababunaidu M.M."/>
            <person name="Sen D."/>
            <person name="Tripathy S."/>
        </authorList>
    </citation>
    <scope>NUCLEOTIDE SEQUENCE [LARGE SCALE GENOMIC DNA]</scope>
    <source>
        <strain evidence="15 16">BDU141951</strain>
    </source>
</reference>
<dbReference type="PANTHER" id="PTHR32179:SF3">
    <property type="entry name" value="NICOTINATE-NUCLEOTIDE PYROPHOSPHORYLASE [CARBOXYLATING]"/>
    <property type="match status" value="1"/>
</dbReference>
<gene>
    <name evidence="15" type="primary">nadC</name>
    <name evidence="15" type="ORF">QQ91_0011040</name>
</gene>
<accession>A0ABD4T4I9</accession>
<evidence type="ECO:0000256" key="7">
    <source>
        <dbReference type="ARBA" id="ARBA00022676"/>
    </source>
</evidence>
<evidence type="ECO:0000256" key="12">
    <source>
        <dbReference type="PIRNR" id="PIRNR006250"/>
    </source>
</evidence>
<dbReference type="InterPro" id="IPR027277">
    <property type="entry name" value="NadC/ModD"/>
</dbReference>
<dbReference type="InterPro" id="IPR004393">
    <property type="entry name" value="NadC"/>
</dbReference>
<dbReference type="FunFam" id="3.20.20.70:FF:000030">
    <property type="entry name" value="Nicotinate-nucleotide pyrophosphorylase, carboxylating"/>
    <property type="match status" value="1"/>
</dbReference>
<evidence type="ECO:0000259" key="13">
    <source>
        <dbReference type="Pfam" id="PF01729"/>
    </source>
</evidence>
<dbReference type="InterPro" id="IPR022412">
    <property type="entry name" value="Quinolinate_PRibosylTrfase_N"/>
</dbReference>
<dbReference type="EMBL" id="JTHE03000061">
    <property type="protein sequence ID" value="MCM1983351.1"/>
    <property type="molecule type" value="Genomic_DNA"/>
</dbReference>
<dbReference type="Pfam" id="PF01729">
    <property type="entry name" value="QRPTase_C"/>
    <property type="match status" value="1"/>
</dbReference>
<dbReference type="Pfam" id="PF02749">
    <property type="entry name" value="QRPTase_N"/>
    <property type="match status" value="1"/>
</dbReference>
<evidence type="ECO:0000256" key="9">
    <source>
        <dbReference type="ARBA" id="ARBA00033102"/>
    </source>
</evidence>
<dbReference type="AlphaFoldDB" id="A0ABD4T4I9"/>
<evidence type="ECO:0000256" key="1">
    <source>
        <dbReference type="ARBA" id="ARBA00003237"/>
    </source>
</evidence>
<dbReference type="CDD" id="cd01572">
    <property type="entry name" value="QPRTase"/>
    <property type="match status" value="1"/>
</dbReference>
<evidence type="ECO:0000256" key="5">
    <source>
        <dbReference type="ARBA" id="ARBA00011944"/>
    </source>
</evidence>
<evidence type="ECO:0000256" key="11">
    <source>
        <dbReference type="ARBA" id="ARBA00069173"/>
    </source>
</evidence>
<dbReference type="Gene3D" id="3.90.1170.20">
    <property type="entry name" value="Quinolinate phosphoribosyl transferase, N-terminal domain"/>
    <property type="match status" value="1"/>
</dbReference>
<dbReference type="InterPro" id="IPR037128">
    <property type="entry name" value="Quinolinate_PRibosylTase_N_sf"/>
</dbReference>
<keyword evidence="16" id="KW-1185">Reference proteome</keyword>
<feature type="domain" description="Quinolinate phosphoribosyl transferase C-terminal" evidence="13">
    <location>
        <begin position="117"/>
        <end position="285"/>
    </location>
</feature>
<evidence type="ECO:0000256" key="2">
    <source>
        <dbReference type="ARBA" id="ARBA00004893"/>
    </source>
</evidence>
<dbReference type="Gene3D" id="3.20.20.70">
    <property type="entry name" value="Aldolase class I"/>
    <property type="match status" value="1"/>
</dbReference>
<name>A0ABD4T4I9_9CYAN</name>
<dbReference type="PIRSF" id="PIRSF006250">
    <property type="entry name" value="NadC_ModD"/>
    <property type="match status" value="1"/>
</dbReference>
<evidence type="ECO:0000256" key="10">
    <source>
        <dbReference type="ARBA" id="ARBA00047445"/>
    </source>
</evidence>
<dbReference type="InterPro" id="IPR013785">
    <property type="entry name" value="Aldolase_TIM"/>
</dbReference>
<comment type="subunit">
    <text evidence="4">Hexamer formed by 3 homodimers.</text>
</comment>
<evidence type="ECO:0000313" key="15">
    <source>
        <dbReference type="EMBL" id="MCM1983351.1"/>
    </source>
</evidence>
<keyword evidence="6" id="KW-0662">Pyridine nucleotide biosynthesis</keyword>
<evidence type="ECO:0000259" key="14">
    <source>
        <dbReference type="Pfam" id="PF02749"/>
    </source>
</evidence>
<keyword evidence="8 12" id="KW-0808">Transferase</keyword>
<dbReference type="Proteomes" id="UP000031561">
    <property type="component" value="Unassembled WGS sequence"/>
</dbReference>
<comment type="catalytic activity">
    <reaction evidence="10">
        <text>nicotinate beta-D-ribonucleotide + CO2 + diphosphate = quinolinate + 5-phospho-alpha-D-ribose 1-diphosphate + 2 H(+)</text>
        <dbReference type="Rhea" id="RHEA:12733"/>
        <dbReference type="ChEBI" id="CHEBI:15378"/>
        <dbReference type="ChEBI" id="CHEBI:16526"/>
        <dbReference type="ChEBI" id="CHEBI:29959"/>
        <dbReference type="ChEBI" id="CHEBI:33019"/>
        <dbReference type="ChEBI" id="CHEBI:57502"/>
        <dbReference type="ChEBI" id="CHEBI:58017"/>
        <dbReference type="EC" id="2.4.2.19"/>
    </reaction>
</comment>
<dbReference type="PANTHER" id="PTHR32179">
    <property type="entry name" value="NICOTINATE-NUCLEOTIDE PYROPHOSPHORYLASE [CARBOXYLATING]"/>
    <property type="match status" value="1"/>
</dbReference>
<organism evidence="15 16">
    <name type="scientific">Lyngbya confervoides BDU141951</name>
    <dbReference type="NCBI Taxonomy" id="1574623"/>
    <lineage>
        <taxon>Bacteria</taxon>
        <taxon>Bacillati</taxon>
        <taxon>Cyanobacteriota</taxon>
        <taxon>Cyanophyceae</taxon>
        <taxon>Oscillatoriophycideae</taxon>
        <taxon>Oscillatoriales</taxon>
        <taxon>Microcoleaceae</taxon>
        <taxon>Lyngbya</taxon>
    </lineage>
</organism>
<keyword evidence="7 12" id="KW-0328">Glycosyltransferase</keyword>
<evidence type="ECO:0000313" key="16">
    <source>
        <dbReference type="Proteomes" id="UP000031561"/>
    </source>
</evidence>
<comment type="pathway">
    <text evidence="2">Cofactor biosynthesis; NAD(+) biosynthesis; nicotinate D-ribonucleotide from quinolinate: step 1/1.</text>
</comment>
<sequence length="291" mass="31425">MDRPILPPNFILDPWLTQWLREDLGRGDRTTQALFSPGASPLGVAEVRLKQSGVIAGLPIALRVFELLDPQIIAENVVSEGGYHRAGDRLATVTGPVSVLLSAERVALNLLMRLSGIATLTQAYQAKIADLSAQLVDTRKTTPGLRVLEKYAIQVGGGKNHRFGLDDALMLKDNHIAAAGGLGPAIAQVRQSAPYPLSLEVETETLDQVQEAVSHGADIIMLDNMTPDLMRKAVQLIRIRSPQTKIEASGNVTLENIRTVAQTGVDFISTSAPITQATWLDISLKFLAQGR</sequence>
<dbReference type="RefSeq" id="WP_166275045.1">
    <property type="nucleotide sequence ID" value="NZ_JTHE03000061.1"/>
</dbReference>
<comment type="caution">
    <text evidence="15">The sequence shown here is derived from an EMBL/GenBank/DDBJ whole genome shotgun (WGS) entry which is preliminary data.</text>
</comment>
<comment type="function">
    <text evidence="1">Involved in the catabolism of quinolinic acid (QA).</text>
</comment>
<dbReference type="SUPFAM" id="SSF51690">
    <property type="entry name" value="Nicotinate/Quinolinate PRTase C-terminal domain-like"/>
    <property type="match status" value="1"/>
</dbReference>
<dbReference type="SUPFAM" id="SSF54675">
    <property type="entry name" value="Nicotinate/Quinolinate PRTase N-terminal domain-like"/>
    <property type="match status" value="1"/>
</dbReference>
<dbReference type="InterPro" id="IPR036068">
    <property type="entry name" value="Nicotinate_pribotase-like_C"/>
</dbReference>
<protein>
    <recommendedName>
        <fullName evidence="11">Probable nicotinate-nucleotide pyrophosphorylase [carboxylating]</fullName>
        <ecNumber evidence="5">2.4.2.19</ecNumber>
    </recommendedName>
    <alternativeName>
        <fullName evidence="9">Quinolinate phosphoribosyltransferase [decarboxylating]</fullName>
    </alternativeName>
</protein>
<dbReference type="GO" id="GO:0009435">
    <property type="term" value="P:NAD+ biosynthetic process"/>
    <property type="evidence" value="ECO:0007669"/>
    <property type="project" value="UniProtKB-ARBA"/>
</dbReference>
<evidence type="ECO:0000256" key="4">
    <source>
        <dbReference type="ARBA" id="ARBA00011218"/>
    </source>
</evidence>
<dbReference type="NCBIfam" id="TIGR00078">
    <property type="entry name" value="nadC"/>
    <property type="match status" value="1"/>
</dbReference>
<evidence type="ECO:0000256" key="3">
    <source>
        <dbReference type="ARBA" id="ARBA00009400"/>
    </source>
</evidence>
<dbReference type="InterPro" id="IPR002638">
    <property type="entry name" value="Quinolinate_PRibosylTrfase_C"/>
</dbReference>
<dbReference type="FunFam" id="3.90.1170.20:FF:000001">
    <property type="entry name" value="Nicotinate-nucleotide diphosphorylase (Carboxylating)"/>
    <property type="match status" value="1"/>
</dbReference>
<dbReference type="GO" id="GO:0004514">
    <property type="term" value="F:nicotinate-nucleotide diphosphorylase (carboxylating) activity"/>
    <property type="evidence" value="ECO:0007669"/>
    <property type="project" value="UniProtKB-EC"/>
</dbReference>